<dbReference type="Proteomes" id="UP000199527">
    <property type="component" value="Unassembled WGS sequence"/>
</dbReference>
<organism evidence="8 9">
    <name type="scientific">Ferrimonas sediminum</name>
    <dbReference type="NCBI Taxonomy" id="718193"/>
    <lineage>
        <taxon>Bacteria</taxon>
        <taxon>Pseudomonadati</taxon>
        <taxon>Pseudomonadota</taxon>
        <taxon>Gammaproteobacteria</taxon>
        <taxon>Alteromonadales</taxon>
        <taxon>Ferrimonadaceae</taxon>
        <taxon>Ferrimonas</taxon>
    </lineage>
</organism>
<dbReference type="OrthoDB" id="5812248at2"/>
<keyword evidence="4 6" id="KW-1133">Transmembrane helix</keyword>
<keyword evidence="9" id="KW-1185">Reference proteome</keyword>
<dbReference type="InterPro" id="IPR050638">
    <property type="entry name" value="AA-Vitamin_Transporters"/>
</dbReference>
<gene>
    <name evidence="8" type="ORF">SAMN04488540_1228</name>
</gene>
<keyword evidence="5 6" id="KW-0472">Membrane</keyword>
<name>A0A1G9A7Q9_9GAMM</name>
<dbReference type="InterPro" id="IPR000620">
    <property type="entry name" value="EamA_dom"/>
</dbReference>
<proteinExistence type="inferred from homology"/>
<evidence type="ECO:0000313" key="9">
    <source>
        <dbReference type="Proteomes" id="UP000199527"/>
    </source>
</evidence>
<accession>A0A1G9A7Q9</accession>
<evidence type="ECO:0000256" key="5">
    <source>
        <dbReference type="ARBA" id="ARBA00023136"/>
    </source>
</evidence>
<evidence type="ECO:0000259" key="7">
    <source>
        <dbReference type="Pfam" id="PF00892"/>
    </source>
</evidence>
<feature type="transmembrane region" description="Helical" evidence="6">
    <location>
        <begin position="217"/>
        <end position="235"/>
    </location>
</feature>
<dbReference type="GO" id="GO:0016020">
    <property type="term" value="C:membrane"/>
    <property type="evidence" value="ECO:0007669"/>
    <property type="project" value="UniProtKB-SubCell"/>
</dbReference>
<feature type="transmembrane region" description="Helical" evidence="6">
    <location>
        <begin position="12"/>
        <end position="31"/>
    </location>
</feature>
<evidence type="ECO:0000256" key="2">
    <source>
        <dbReference type="ARBA" id="ARBA00007362"/>
    </source>
</evidence>
<dbReference type="InterPro" id="IPR037185">
    <property type="entry name" value="EmrE-like"/>
</dbReference>
<comment type="similarity">
    <text evidence="2">Belongs to the EamA transporter family.</text>
</comment>
<dbReference type="PANTHER" id="PTHR32322">
    <property type="entry name" value="INNER MEMBRANE TRANSPORTER"/>
    <property type="match status" value="1"/>
</dbReference>
<dbReference type="AlphaFoldDB" id="A0A1G9A7Q9"/>
<feature type="transmembrane region" description="Helical" evidence="6">
    <location>
        <begin position="157"/>
        <end position="174"/>
    </location>
</feature>
<feature type="domain" description="EamA" evidence="7">
    <location>
        <begin position="9"/>
        <end position="140"/>
    </location>
</feature>
<protein>
    <submittedName>
        <fullName evidence="8">EamA-like transporter family protein</fullName>
    </submittedName>
</protein>
<feature type="transmembrane region" description="Helical" evidence="6">
    <location>
        <begin position="124"/>
        <end position="145"/>
    </location>
</feature>
<dbReference type="PANTHER" id="PTHR32322:SF2">
    <property type="entry name" value="EAMA DOMAIN-CONTAINING PROTEIN"/>
    <property type="match status" value="1"/>
</dbReference>
<sequence length="294" mass="31837">MKHQPVVRAHLGLLLYAVLISTSFPIASFMGSSYSPLWATWGRFTIAAAGFVLLMHHRRQLRWPGWANVGRYSLISLPLTGFFLLMFMAGKTATSLAMGSLSTLIPLCSCLFAWLFWRQVPQRLRLLALCCGVAGALWVLTGGQLHQLGQGGWPPGNSLFVVACLLMGAYPLVLKSLHRGEPMLTVTGWSLITGCLWLSLALALLQPQWAIPTAPQLAAILWLATATTMLTFFLFQSASLVVGGSSANAYSLLTPALVLVINLLEGKPLPSLWVLPGVGLIVMTLLVLLKLDSD</sequence>
<reference evidence="9" key="1">
    <citation type="submission" date="2016-10" db="EMBL/GenBank/DDBJ databases">
        <authorList>
            <person name="Varghese N."/>
            <person name="Submissions S."/>
        </authorList>
    </citation>
    <scope>NUCLEOTIDE SEQUENCE [LARGE SCALE GENOMIC DNA]</scope>
    <source>
        <strain evidence="9">DSM 23317</strain>
    </source>
</reference>
<keyword evidence="3 6" id="KW-0812">Transmembrane</keyword>
<feature type="transmembrane region" description="Helical" evidence="6">
    <location>
        <begin position="69"/>
        <end position="90"/>
    </location>
</feature>
<comment type="subcellular location">
    <subcellularLocation>
        <location evidence="1">Membrane</location>
        <topology evidence="1">Multi-pass membrane protein</topology>
    </subcellularLocation>
</comment>
<feature type="transmembrane region" description="Helical" evidence="6">
    <location>
        <begin position="37"/>
        <end position="57"/>
    </location>
</feature>
<dbReference type="SUPFAM" id="SSF103481">
    <property type="entry name" value="Multidrug resistance efflux transporter EmrE"/>
    <property type="match status" value="1"/>
</dbReference>
<evidence type="ECO:0000256" key="1">
    <source>
        <dbReference type="ARBA" id="ARBA00004141"/>
    </source>
</evidence>
<evidence type="ECO:0000256" key="6">
    <source>
        <dbReference type="SAM" id="Phobius"/>
    </source>
</evidence>
<dbReference type="EMBL" id="FNEM01000022">
    <property type="protein sequence ID" value="SDK22490.1"/>
    <property type="molecule type" value="Genomic_DNA"/>
</dbReference>
<dbReference type="RefSeq" id="WP_090367978.1">
    <property type="nucleotide sequence ID" value="NZ_FNEM01000022.1"/>
</dbReference>
<feature type="transmembrane region" description="Helical" evidence="6">
    <location>
        <begin position="270"/>
        <end position="289"/>
    </location>
</feature>
<dbReference type="Pfam" id="PF00892">
    <property type="entry name" value="EamA"/>
    <property type="match status" value="2"/>
</dbReference>
<feature type="transmembrane region" description="Helical" evidence="6">
    <location>
        <begin position="96"/>
        <end position="117"/>
    </location>
</feature>
<feature type="transmembrane region" description="Helical" evidence="6">
    <location>
        <begin position="186"/>
        <end position="205"/>
    </location>
</feature>
<feature type="domain" description="EamA" evidence="7">
    <location>
        <begin position="156"/>
        <end position="288"/>
    </location>
</feature>
<feature type="transmembrane region" description="Helical" evidence="6">
    <location>
        <begin position="247"/>
        <end position="264"/>
    </location>
</feature>
<evidence type="ECO:0000256" key="3">
    <source>
        <dbReference type="ARBA" id="ARBA00022692"/>
    </source>
</evidence>
<evidence type="ECO:0000256" key="4">
    <source>
        <dbReference type="ARBA" id="ARBA00022989"/>
    </source>
</evidence>
<evidence type="ECO:0000313" key="8">
    <source>
        <dbReference type="EMBL" id="SDK22490.1"/>
    </source>
</evidence>